<organism evidence="2 3">
    <name type="scientific">Sesamum angolense</name>
    <dbReference type="NCBI Taxonomy" id="2727404"/>
    <lineage>
        <taxon>Eukaryota</taxon>
        <taxon>Viridiplantae</taxon>
        <taxon>Streptophyta</taxon>
        <taxon>Embryophyta</taxon>
        <taxon>Tracheophyta</taxon>
        <taxon>Spermatophyta</taxon>
        <taxon>Magnoliopsida</taxon>
        <taxon>eudicotyledons</taxon>
        <taxon>Gunneridae</taxon>
        <taxon>Pentapetalae</taxon>
        <taxon>asterids</taxon>
        <taxon>lamiids</taxon>
        <taxon>Lamiales</taxon>
        <taxon>Pedaliaceae</taxon>
        <taxon>Sesamum</taxon>
    </lineage>
</organism>
<keyword evidence="1" id="KW-1133">Transmembrane helix</keyword>
<dbReference type="Proteomes" id="UP001289374">
    <property type="component" value="Unassembled WGS sequence"/>
</dbReference>
<name>A0AAE1WHT5_9LAMI</name>
<dbReference type="EMBL" id="JACGWL010000010">
    <property type="protein sequence ID" value="KAK4393494.1"/>
    <property type="molecule type" value="Genomic_DNA"/>
</dbReference>
<feature type="transmembrane region" description="Helical" evidence="1">
    <location>
        <begin position="17"/>
        <end position="35"/>
    </location>
</feature>
<dbReference type="InterPro" id="IPR019141">
    <property type="entry name" value="DUF2045"/>
</dbReference>
<dbReference type="AlphaFoldDB" id="A0AAE1WHT5"/>
<reference evidence="2" key="1">
    <citation type="submission" date="2020-06" db="EMBL/GenBank/DDBJ databases">
        <authorList>
            <person name="Li T."/>
            <person name="Hu X."/>
            <person name="Zhang T."/>
            <person name="Song X."/>
            <person name="Zhang H."/>
            <person name="Dai N."/>
            <person name="Sheng W."/>
            <person name="Hou X."/>
            <person name="Wei L."/>
        </authorList>
    </citation>
    <scope>NUCLEOTIDE SEQUENCE</scope>
    <source>
        <strain evidence="2">K16</strain>
        <tissue evidence="2">Leaf</tissue>
    </source>
</reference>
<evidence type="ECO:0000313" key="3">
    <source>
        <dbReference type="Proteomes" id="UP001289374"/>
    </source>
</evidence>
<gene>
    <name evidence="2" type="ORF">Sango_1820200</name>
</gene>
<sequence>MELLDKSVDFAKKKKKWVLVLGALGFTGYGAYRVYNLPSVVKKRQRLLKLLGAFISVAEMVSDSAEGIGIVSKDLKDFLGSDSDQIPQSLRQISKIARSDEFSESVTKITRALTVGILRGYQHEMMKNGRSLNGDPGFSDRVMDKLFSDSGSGFASVVVGSFARNLVMALYSEWQQDRGSDLDDLPNADHFVSRWVEVACEAKCRELIGDCIRLFVSTAVAVYLDKTMNINTYDEIFSGLTNPKHEAKVRDMLVSVCTGAVETLIRTSHHVWTTESAAASKLKSTYSKIDDEDVFGVVPTSFREKKLMDENQESGWVRKMSSTLAVPSNRKFVLDMTGTVTFETVRCFLEFLLQKLSECMKRSADVVHEEVVDRGVEAMRYVSGRSSAVTSLCITLCLNILNSPWVLVPNSLSPSNAYSL</sequence>
<evidence type="ECO:0000256" key="1">
    <source>
        <dbReference type="SAM" id="Phobius"/>
    </source>
</evidence>
<protein>
    <submittedName>
        <fullName evidence="2">Protein PHLOEM PROTEIN 2-LIKE A10</fullName>
    </submittedName>
</protein>
<keyword evidence="1" id="KW-0812">Transmembrane</keyword>
<reference evidence="2" key="2">
    <citation type="journal article" date="2024" name="Plant">
        <title>Genomic evolution and insights into agronomic trait innovations of Sesamum species.</title>
        <authorList>
            <person name="Miao H."/>
            <person name="Wang L."/>
            <person name="Qu L."/>
            <person name="Liu H."/>
            <person name="Sun Y."/>
            <person name="Le M."/>
            <person name="Wang Q."/>
            <person name="Wei S."/>
            <person name="Zheng Y."/>
            <person name="Lin W."/>
            <person name="Duan Y."/>
            <person name="Cao H."/>
            <person name="Xiong S."/>
            <person name="Wang X."/>
            <person name="Wei L."/>
            <person name="Li C."/>
            <person name="Ma Q."/>
            <person name="Ju M."/>
            <person name="Zhao R."/>
            <person name="Li G."/>
            <person name="Mu C."/>
            <person name="Tian Q."/>
            <person name="Mei H."/>
            <person name="Zhang T."/>
            <person name="Gao T."/>
            <person name="Zhang H."/>
        </authorList>
    </citation>
    <scope>NUCLEOTIDE SEQUENCE</scope>
    <source>
        <strain evidence="2">K16</strain>
    </source>
</reference>
<keyword evidence="1" id="KW-0472">Membrane</keyword>
<dbReference type="PANTHER" id="PTHR21477:SF12">
    <property type="entry name" value="PROTEIN PHLOEM PROTEIN 2-LIKE A10"/>
    <property type="match status" value="1"/>
</dbReference>
<keyword evidence="3" id="KW-1185">Reference proteome</keyword>
<proteinExistence type="predicted"/>
<evidence type="ECO:0000313" key="2">
    <source>
        <dbReference type="EMBL" id="KAK4393494.1"/>
    </source>
</evidence>
<dbReference type="PANTHER" id="PTHR21477">
    <property type="entry name" value="ZGC:172139"/>
    <property type="match status" value="1"/>
</dbReference>
<accession>A0AAE1WHT5</accession>
<comment type="caution">
    <text evidence="2">The sequence shown here is derived from an EMBL/GenBank/DDBJ whole genome shotgun (WGS) entry which is preliminary data.</text>
</comment>